<dbReference type="SUPFAM" id="SSF110710">
    <property type="entry name" value="TTHA0583/YokD-like"/>
    <property type="match status" value="1"/>
</dbReference>
<dbReference type="NCBIfam" id="TIGR01440">
    <property type="entry name" value="TIGR01440 family protein"/>
    <property type="match status" value="1"/>
</dbReference>
<dbReference type="Proteomes" id="UP000185093">
    <property type="component" value="Unassembled WGS sequence"/>
</dbReference>
<evidence type="ECO:0000313" key="1">
    <source>
        <dbReference type="EMBL" id="SIN66934.1"/>
    </source>
</evidence>
<dbReference type="EMBL" id="FSQZ01000001">
    <property type="protein sequence ID" value="SIN66934.1"/>
    <property type="molecule type" value="Genomic_DNA"/>
</dbReference>
<comment type="caution">
    <text evidence="1">The sequence shown here is derived from an EMBL/GenBank/DDBJ whole genome shotgun (WGS) entry which is preliminary data.</text>
</comment>
<dbReference type="Gene3D" id="3.40.50.10360">
    <property type="entry name" value="Hypothetical protein TT1679"/>
    <property type="match status" value="1"/>
</dbReference>
<evidence type="ECO:0000313" key="2">
    <source>
        <dbReference type="Proteomes" id="UP000185093"/>
    </source>
</evidence>
<dbReference type="HAMAP" id="MF_00800">
    <property type="entry name" value="UPF0340"/>
    <property type="match status" value="1"/>
</dbReference>
<name>A0ABY1JCX1_9BACT</name>
<dbReference type="RefSeq" id="WP_074199467.1">
    <property type="nucleotide sequence ID" value="NZ_DAONBL010000004.1"/>
</dbReference>
<dbReference type="PIRSF" id="PIRSF007510">
    <property type="entry name" value="UCP007510"/>
    <property type="match status" value="1"/>
</dbReference>
<dbReference type="InterPro" id="IPR028345">
    <property type="entry name" value="Antibiotic_NAT-like"/>
</dbReference>
<reference evidence="1 2" key="1">
    <citation type="submission" date="2016-11" db="EMBL/GenBank/DDBJ databases">
        <authorList>
            <person name="Varghese N."/>
            <person name="Submissions S."/>
        </authorList>
    </citation>
    <scope>NUCLEOTIDE SEQUENCE [LARGE SCALE GENOMIC DNA]</scope>
    <source>
        <strain evidence="1 2">DSM 20664</strain>
    </source>
</reference>
<gene>
    <name evidence="1" type="ORF">SAMN05444368_0988</name>
</gene>
<sequence length="185" mass="20163">MEFADLTSSLHRALSELLALAELKPKDILVVGCSTSEILGKKIGSASNLEVARAIMEGIEPLTKKFDLFIAVQCCEHLNRALVVEEECATKYQLEIVTVLPHLKAGGALAVVAYEKFDKPVVVEKIEGHAGIDIGDTMIGMHLKRVAVPVRSGIKRIGDANLVMARTRPKLIGGERAKYPPYFVK</sequence>
<protein>
    <submittedName>
        <fullName evidence="1">TIGR01440 family protein</fullName>
    </submittedName>
</protein>
<keyword evidence="2" id="KW-1185">Reference proteome</keyword>
<dbReference type="InterPro" id="IPR006340">
    <property type="entry name" value="DUF436"/>
</dbReference>
<dbReference type="Pfam" id="PF04260">
    <property type="entry name" value="DUF436"/>
    <property type="match status" value="1"/>
</dbReference>
<accession>A0ABY1JCX1</accession>
<proteinExistence type="inferred from homology"/>
<organism evidence="1 2">
    <name type="scientific">Acetomicrobium flavidum</name>
    <dbReference type="NCBI Taxonomy" id="49896"/>
    <lineage>
        <taxon>Bacteria</taxon>
        <taxon>Thermotogati</taxon>
        <taxon>Synergistota</taxon>
        <taxon>Synergistia</taxon>
        <taxon>Synergistales</taxon>
        <taxon>Acetomicrobiaceae</taxon>
        <taxon>Acetomicrobium</taxon>
    </lineage>
</organism>